<dbReference type="RefSeq" id="WP_190138664.1">
    <property type="nucleotide sequence ID" value="NZ_BNBT01000105.1"/>
</dbReference>
<dbReference type="PANTHER" id="PTHR23028">
    <property type="entry name" value="ACETYLTRANSFERASE"/>
    <property type="match status" value="1"/>
</dbReference>
<reference evidence="3" key="1">
    <citation type="journal article" date="2014" name="Int. J. Syst. Evol. Microbiol.">
        <title>Complete genome sequence of Corynebacterium casei LMG S-19264T (=DSM 44701T), isolated from a smear-ripened cheese.</title>
        <authorList>
            <consortium name="US DOE Joint Genome Institute (JGI-PGF)"/>
            <person name="Walter F."/>
            <person name="Albersmeier A."/>
            <person name="Kalinowski J."/>
            <person name="Ruckert C."/>
        </authorList>
    </citation>
    <scope>NUCLEOTIDE SEQUENCE</scope>
    <source>
        <strain evidence="3">JCM 4784</strain>
    </source>
</reference>
<keyword evidence="1" id="KW-0812">Transmembrane</keyword>
<dbReference type="PANTHER" id="PTHR23028:SF131">
    <property type="entry name" value="BLR2367 PROTEIN"/>
    <property type="match status" value="1"/>
</dbReference>
<reference evidence="3" key="2">
    <citation type="submission" date="2020-09" db="EMBL/GenBank/DDBJ databases">
        <authorList>
            <person name="Sun Q."/>
            <person name="Ohkuma M."/>
        </authorList>
    </citation>
    <scope>NUCLEOTIDE SEQUENCE</scope>
    <source>
        <strain evidence="3">JCM 4784</strain>
    </source>
</reference>
<keyword evidence="3" id="KW-0012">Acyltransferase</keyword>
<keyword evidence="4" id="KW-1185">Reference proteome</keyword>
<dbReference type="InterPro" id="IPR050879">
    <property type="entry name" value="Acyltransferase_3"/>
</dbReference>
<dbReference type="GO" id="GO:0016020">
    <property type="term" value="C:membrane"/>
    <property type="evidence" value="ECO:0007669"/>
    <property type="project" value="TreeGrafter"/>
</dbReference>
<feature type="transmembrane region" description="Helical" evidence="1">
    <location>
        <begin position="311"/>
        <end position="331"/>
    </location>
</feature>
<dbReference type="AlphaFoldDB" id="A0A918ZZT5"/>
<feature type="domain" description="Acyltransferase 3" evidence="2">
    <location>
        <begin position="13"/>
        <end position="355"/>
    </location>
</feature>
<feature type="transmembrane region" description="Helical" evidence="1">
    <location>
        <begin position="12"/>
        <end position="33"/>
    </location>
</feature>
<feature type="transmembrane region" description="Helical" evidence="1">
    <location>
        <begin position="86"/>
        <end position="105"/>
    </location>
</feature>
<evidence type="ECO:0000256" key="1">
    <source>
        <dbReference type="SAM" id="Phobius"/>
    </source>
</evidence>
<sequence>MPPPSAACQRLPSLAGLRWFASLAVFVCHVAVYDAVVRGGMPSTQLFLVGTTSVSFFFVLSGFVLTYARRNTDTARLFWRRRLARVYPNHLVVWSIVMLLFWGLGVPRADMEPGSSVSAFGDMANALLVNTLVPVREFAAAGNSVAWSLTCDLLFYLLFPVLFPLVARIPGQWLVAAAFGTVAVVWLVPLLITLNMGSGPPGSRFAAVGMSELQFALLYMFPFSRLPEFVLGMILARMHTAGAVPGVHVVSALCLLGATLFVGPVLLPMLFMLTAATVVPVALLILAAAATDARGATSWLRTPTMVYLGDLSYGFYLIHLPVILGVLHYSGGTWEPAWTASVSLAMAFPAAVLLYALVERPCMRRFSARRTKAATGAPLAVGEEA</sequence>
<name>A0A918ZZT5_9ACTN</name>
<comment type="caution">
    <text evidence="3">The sequence shown here is derived from an EMBL/GenBank/DDBJ whole genome shotgun (WGS) entry which is preliminary data.</text>
</comment>
<dbReference type="Pfam" id="PF01757">
    <property type="entry name" value="Acyl_transf_3"/>
    <property type="match status" value="1"/>
</dbReference>
<dbReference type="Proteomes" id="UP000608024">
    <property type="component" value="Unassembled WGS sequence"/>
</dbReference>
<dbReference type="GO" id="GO:0000271">
    <property type="term" value="P:polysaccharide biosynthetic process"/>
    <property type="evidence" value="ECO:0007669"/>
    <property type="project" value="TreeGrafter"/>
</dbReference>
<dbReference type="GO" id="GO:0016747">
    <property type="term" value="F:acyltransferase activity, transferring groups other than amino-acyl groups"/>
    <property type="evidence" value="ECO:0007669"/>
    <property type="project" value="InterPro"/>
</dbReference>
<dbReference type="InterPro" id="IPR002656">
    <property type="entry name" value="Acyl_transf_3_dom"/>
</dbReference>
<feature type="transmembrane region" description="Helical" evidence="1">
    <location>
        <begin position="173"/>
        <end position="192"/>
    </location>
</feature>
<keyword evidence="1" id="KW-1133">Transmembrane helix</keyword>
<feature type="transmembrane region" description="Helical" evidence="1">
    <location>
        <begin position="145"/>
        <end position="166"/>
    </location>
</feature>
<organism evidence="3 4">
    <name type="scientific">Streptomyces longispororuber</name>
    <dbReference type="NCBI Taxonomy" id="68230"/>
    <lineage>
        <taxon>Bacteria</taxon>
        <taxon>Bacillati</taxon>
        <taxon>Actinomycetota</taxon>
        <taxon>Actinomycetes</taxon>
        <taxon>Kitasatosporales</taxon>
        <taxon>Streptomycetaceae</taxon>
        <taxon>Streptomyces</taxon>
    </lineage>
</organism>
<keyword evidence="1" id="KW-0472">Membrane</keyword>
<protein>
    <submittedName>
        <fullName evidence="3">Acyltransferase</fullName>
    </submittedName>
</protein>
<feature type="transmembrane region" description="Helical" evidence="1">
    <location>
        <begin position="242"/>
        <end position="263"/>
    </location>
</feature>
<gene>
    <name evidence="3" type="ORF">GCM10018785_54020</name>
</gene>
<feature type="transmembrane region" description="Helical" evidence="1">
    <location>
        <begin position="45"/>
        <end position="65"/>
    </location>
</feature>
<feature type="transmembrane region" description="Helical" evidence="1">
    <location>
        <begin position="337"/>
        <end position="358"/>
    </location>
</feature>
<accession>A0A918ZZT5</accession>
<proteinExistence type="predicted"/>
<evidence type="ECO:0000313" key="4">
    <source>
        <dbReference type="Proteomes" id="UP000608024"/>
    </source>
</evidence>
<dbReference type="EMBL" id="BNBT01000105">
    <property type="protein sequence ID" value="GHE79075.1"/>
    <property type="molecule type" value="Genomic_DNA"/>
</dbReference>
<evidence type="ECO:0000259" key="2">
    <source>
        <dbReference type="Pfam" id="PF01757"/>
    </source>
</evidence>
<keyword evidence="3" id="KW-0808">Transferase</keyword>
<evidence type="ECO:0000313" key="3">
    <source>
        <dbReference type="EMBL" id="GHE79075.1"/>
    </source>
</evidence>
<feature type="transmembrane region" description="Helical" evidence="1">
    <location>
        <begin position="269"/>
        <end position="290"/>
    </location>
</feature>